<sequence>MSEERLLSGQRYFISKLLEFFDVSSHQLPVFYKALQDKRYDSIVLMFNEFLEIEREIREGTSDKTKLKHSMNSSLKSILYHCKNNPWALKGDLSRDIDYLVKEIEKFQTKEEKDKDYTRIRLAISSITKRSDSDSLIKDYIDLLLTSPLSYKEIDLVVQYFFSEIINLGYSMKYLIEWKQQNKELNKFTNDLSKEELQDKLFLFKELVKEPSSYLIIINSWLPDELKDELYIDDSVNIKYRYCKIEAGEEKLVTEQADKLNYPKAEQYQNLIVEVIAYDKYKAIEKVVKNLESYLEMYKHHYSFDKKAVNVNCLLKSNEDVWEKMRTDNVDTQIFNKSMSDRENEDIRDFILLRDKVRIDEGKINTSINQLNNSLETLRKSIDDSPENRLLNNWSSLEYILNSYEGKSIIGKVIDIVPKVICMYHVKDQLNILWENLSKYKGSKDYKEIEIIESLFQLCSRDKGKYDKNNFVNFLASEKNLKELYDCLEGNVVIHREIAYIREILLNIKRLKENVMTLHDLIEHDLTRIYRLRNKLVHSDNNISFNIDIFTIRLNKYINSLIGTLIHYLKRQPNLHISEVLNSIHETYKWYIDFLEKEDIKEKELKEKEKKTKGKDQSSDMSEEFEEKLYVDIATAAFPPYLYL</sequence>
<dbReference type="RefSeq" id="WP_059351806.1">
    <property type="nucleotide sequence ID" value="NZ_LDYG01000048.1"/>
</dbReference>
<dbReference type="OrthoDB" id="417763at2"/>
<evidence type="ECO:0000313" key="1">
    <source>
        <dbReference type="EMBL" id="KUP04719.1"/>
    </source>
</evidence>
<protein>
    <recommendedName>
        <fullName evidence="3">Apea-like HEPN domain-containing protein</fullName>
    </recommendedName>
</protein>
<evidence type="ECO:0008006" key="3">
    <source>
        <dbReference type="Google" id="ProtNLM"/>
    </source>
</evidence>
<proteinExistence type="predicted"/>
<keyword evidence="2" id="KW-1185">Reference proteome</keyword>
<dbReference type="EMBL" id="LDYG01000048">
    <property type="protein sequence ID" value="KUP04719.1"/>
    <property type="molecule type" value="Genomic_DNA"/>
</dbReference>
<reference evidence="1 2" key="1">
    <citation type="journal article" date="2016" name="Front. Microbiol.">
        <title>Microevolution Analysis of Bacillus coahuilensis Unveils Differences in Phosphorus Acquisition Strategies and Their Regulation.</title>
        <authorList>
            <person name="Gomez-Lunar Z."/>
            <person name="Hernandez-Gonzalez I."/>
            <person name="Rodriguez-Torres M.D."/>
            <person name="Souza V."/>
            <person name="Olmedo-Alvarez G."/>
        </authorList>
    </citation>
    <scope>NUCLEOTIDE SEQUENCE [LARGE SCALE GENOMIC DNA]</scope>
    <source>
        <strain evidence="2">p1.1.43</strain>
    </source>
</reference>
<name>A0A147K560_9BACI</name>
<comment type="caution">
    <text evidence="1">The sequence shown here is derived from an EMBL/GenBank/DDBJ whole genome shotgun (WGS) entry which is preliminary data.</text>
</comment>
<dbReference type="Proteomes" id="UP000074108">
    <property type="component" value="Unassembled WGS sequence"/>
</dbReference>
<accession>A0A147K560</accession>
<dbReference type="PATRIC" id="fig|1150625.3.peg.3104"/>
<dbReference type="AlphaFoldDB" id="A0A147K560"/>
<evidence type="ECO:0000313" key="2">
    <source>
        <dbReference type="Proteomes" id="UP000074108"/>
    </source>
</evidence>
<organism evidence="1 2">
    <name type="scientific">Bacillus coahuilensis p1.1.43</name>
    <dbReference type="NCBI Taxonomy" id="1150625"/>
    <lineage>
        <taxon>Bacteria</taxon>
        <taxon>Bacillati</taxon>
        <taxon>Bacillota</taxon>
        <taxon>Bacilli</taxon>
        <taxon>Bacillales</taxon>
        <taxon>Bacillaceae</taxon>
        <taxon>Bacillus</taxon>
    </lineage>
</organism>
<gene>
    <name evidence="1" type="ORF">Q75_14835</name>
</gene>